<dbReference type="Proteomes" id="UP000287233">
    <property type="component" value="Chromosome"/>
</dbReference>
<dbReference type="GO" id="GO:0005829">
    <property type="term" value="C:cytosol"/>
    <property type="evidence" value="ECO:0007669"/>
    <property type="project" value="TreeGrafter"/>
</dbReference>
<evidence type="ECO:0000256" key="3">
    <source>
        <dbReference type="HAMAP-Rule" id="MF_00023"/>
    </source>
</evidence>
<evidence type="ECO:0000256" key="1">
    <source>
        <dbReference type="ARBA" id="ARBA00022490"/>
    </source>
</evidence>
<comment type="subcellular location">
    <subcellularLocation>
        <location evidence="3">Cytoplasm</location>
    </subcellularLocation>
    <text evidence="3">The tmRNA-SmpB complex associates with stalled 70S ribosomes.</text>
</comment>
<dbReference type="GO" id="GO:0003723">
    <property type="term" value="F:RNA binding"/>
    <property type="evidence" value="ECO:0007669"/>
    <property type="project" value="UniProtKB-UniRule"/>
</dbReference>
<dbReference type="Gene3D" id="2.40.280.10">
    <property type="match status" value="1"/>
</dbReference>
<dbReference type="InterPro" id="IPR000037">
    <property type="entry name" value="SsrA-bd_prot"/>
</dbReference>
<dbReference type="EMBL" id="CP034928">
    <property type="protein sequence ID" value="QAA77304.1"/>
    <property type="molecule type" value="Genomic_DNA"/>
</dbReference>
<dbReference type="AlphaFoldDB" id="A0A410FWB9"/>
<protein>
    <recommendedName>
        <fullName evidence="3">SsrA-binding protein</fullName>
    </recommendedName>
    <alternativeName>
        <fullName evidence="3">Small protein B</fullName>
    </alternativeName>
</protein>
<sequence>MARELVARNRRARRDYAVEETYEAGISLRGSEVKSLRQHRVSLDESYARVKDGEVWLLGVHIAPYGPSGTQGHDPERPRRLLLHHREIARLIGKVGRAGYTLVPMSLYFNDRGYAKVELALARGQTKVDKRRKIVQEEEERRAREAMKRFR</sequence>
<dbReference type="PROSITE" id="PS01317">
    <property type="entry name" value="SSRP"/>
    <property type="match status" value="1"/>
</dbReference>
<dbReference type="CDD" id="cd09294">
    <property type="entry name" value="SmpB"/>
    <property type="match status" value="1"/>
</dbReference>
<dbReference type="HAMAP" id="MF_00023">
    <property type="entry name" value="SmpB"/>
    <property type="match status" value="1"/>
</dbReference>
<evidence type="ECO:0000256" key="2">
    <source>
        <dbReference type="ARBA" id="ARBA00022884"/>
    </source>
</evidence>
<dbReference type="NCBIfam" id="NF003843">
    <property type="entry name" value="PRK05422.1"/>
    <property type="match status" value="1"/>
</dbReference>
<dbReference type="Pfam" id="PF01668">
    <property type="entry name" value="SmpB"/>
    <property type="match status" value="1"/>
</dbReference>
<keyword evidence="1 3" id="KW-0963">Cytoplasm</keyword>
<organism evidence="4 5">
    <name type="scientific">Bipolaricaulis sibiricus</name>
    <dbReference type="NCBI Taxonomy" id="2501609"/>
    <lineage>
        <taxon>Bacteria</taxon>
        <taxon>Candidatus Bipolaricaulota</taxon>
        <taxon>Candidatus Bipolaricaulia</taxon>
        <taxon>Candidatus Bipolaricaulales</taxon>
        <taxon>Candidatus Bipolaricaulaceae</taxon>
        <taxon>Candidatus Bipolaricaulis</taxon>
    </lineage>
</organism>
<gene>
    <name evidence="3" type="primary">smpB</name>
    <name evidence="4" type="ORF">BIP78_1538</name>
</gene>
<dbReference type="KEGG" id="bih:BIP78_1538"/>
<dbReference type="PANTHER" id="PTHR30308:SF2">
    <property type="entry name" value="SSRA-BINDING PROTEIN"/>
    <property type="match status" value="1"/>
</dbReference>
<dbReference type="SUPFAM" id="SSF74982">
    <property type="entry name" value="Small protein B (SmpB)"/>
    <property type="match status" value="1"/>
</dbReference>
<comment type="similarity">
    <text evidence="3">Belongs to the SmpB family.</text>
</comment>
<proteinExistence type="inferred from homology"/>
<reference evidence="5" key="1">
    <citation type="submission" date="2018-12" db="EMBL/GenBank/DDBJ databases">
        <title>Complete genome sequence of an uncultured bacterium of the candidate phylum Bipolaricaulota.</title>
        <authorList>
            <person name="Kadnikov V.V."/>
            <person name="Mardanov A.V."/>
            <person name="Beletsky A.V."/>
            <person name="Frank Y.A."/>
            <person name="Karnachuk O.V."/>
            <person name="Ravin N.V."/>
        </authorList>
    </citation>
    <scope>NUCLEOTIDE SEQUENCE [LARGE SCALE GENOMIC DNA]</scope>
</reference>
<accession>A0A410FWB9</accession>
<dbReference type="InterPro" id="IPR020081">
    <property type="entry name" value="SsrA-bd_prot_CS"/>
</dbReference>
<dbReference type="NCBIfam" id="TIGR00086">
    <property type="entry name" value="smpB"/>
    <property type="match status" value="1"/>
</dbReference>
<comment type="function">
    <text evidence="3">Required for rescue of stalled ribosomes mediated by trans-translation. Binds to transfer-messenger RNA (tmRNA), required for stable association of tmRNA with ribosomes. tmRNA and SmpB together mimic tRNA shape, replacing the anticodon stem-loop with SmpB. tmRNA is encoded by the ssrA gene; the 2 termini fold to resemble tRNA(Ala) and it encodes a 'tag peptide', a short internal open reading frame. During trans-translation Ala-aminoacylated tmRNA acts like a tRNA, entering the A-site of stalled ribosomes, displacing the stalled mRNA. The ribosome then switches to translate the ORF on the tmRNA; the nascent peptide is terminated with the 'tag peptide' encoded by the tmRNA and targeted for degradation. The ribosome is freed to recommence translation, which seems to be the essential function of trans-translation.</text>
</comment>
<evidence type="ECO:0000313" key="4">
    <source>
        <dbReference type="EMBL" id="QAA77304.1"/>
    </source>
</evidence>
<name>A0A410FWB9_BIPS1</name>
<dbReference type="PANTHER" id="PTHR30308">
    <property type="entry name" value="TMRNA-BINDING COMPONENT OF TRANS-TRANSLATION TAGGING COMPLEX"/>
    <property type="match status" value="1"/>
</dbReference>
<dbReference type="GO" id="GO:0070929">
    <property type="term" value="P:trans-translation"/>
    <property type="evidence" value="ECO:0007669"/>
    <property type="project" value="UniProtKB-UniRule"/>
</dbReference>
<evidence type="ECO:0000313" key="5">
    <source>
        <dbReference type="Proteomes" id="UP000287233"/>
    </source>
</evidence>
<dbReference type="GO" id="GO:0070930">
    <property type="term" value="P:trans-translation-dependent protein tagging"/>
    <property type="evidence" value="ECO:0007669"/>
    <property type="project" value="TreeGrafter"/>
</dbReference>
<keyword evidence="2 3" id="KW-0694">RNA-binding</keyword>
<dbReference type="InterPro" id="IPR023620">
    <property type="entry name" value="SmpB"/>
</dbReference>